<reference evidence="1 2" key="1">
    <citation type="submission" date="2014-07" db="EMBL/GenBank/DDBJ databases">
        <title>Draft Genome Sequence of Gephyronic Acid Producer, Cystobacter violaceus Strain Cb vi76.</title>
        <authorList>
            <person name="Stevens D.C."/>
            <person name="Young J."/>
            <person name="Carmichael R."/>
            <person name="Tan J."/>
            <person name="Taylor R.E."/>
        </authorList>
    </citation>
    <scope>NUCLEOTIDE SEQUENCE [LARGE SCALE GENOMIC DNA]</scope>
    <source>
        <strain evidence="1 2">Cb vi76</strain>
    </source>
</reference>
<sequence>MVYYPDLGVRDWLVSEVESIAAVETSVRTDSVKDARTHMDSLVLLLPANERAAVEELDGARDQFLEPKRAYPVVLFLLRDGDGARALREAPSLASWVRGSDPDPELLAEVDVEAERRAFEAGAGASPEEWLARWRAKEIPMDASNVVLSYRASLLERR</sequence>
<evidence type="ECO:0000313" key="2">
    <source>
        <dbReference type="Proteomes" id="UP000028547"/>
    </source>
</evidence>
<comment type="caution">
    <text evidence="1">The sequence shown here is derived from an EMBL/GenBank/DDBJ whole genome shotgun (WGS) entry which is preliminary data.</text>
</comment>
<name>A0A084SQI1_9BACT</name>
<gene>
    <name evidence="1" type="ORF">Q664_26745</name>
</gene>
<accession>A0A084SQI1</accession>
<dbReference type="EMBL" id="JPMI01000178">
    <property type="protein sequence ID" value="KFA90716.1"/>
    <property type="molecule type" value="Genomic_DNA"/>
</dbReference>
<organism evidence="1 2">
    <name type="scientific">Archangium violaceum Cb vi76</name>
    <dbReference type="NCBI Taxonomy" id="1406225"/>
    <lineage>
        <taxon>Bacteria</taxon>
        <taxon>Pseudomonadati</taxon>
        <taxon>Myxococcota</taxon>
        <taxon>Myxococcia</taxon>
        <taxon>Myxococcales</taxon>
        <taxon>Cystobacterineae</taxon>
        <taxon>Archangiaceae</taxon>
        <taxon>Archangium</taxon>
    </lineage>
</organism>
<dbReference type="AlphaFoldDB" id="A0A084SQI1"/>
<protein>
    <submittedName>
        <fullName evidence="1">Uncharacterized protein</fullName>
    </submittedName>
</protein>
<dbReference type="Proteomes" id="UP000028547">
    <property type="component" value="Unassembled WGS sequence"/>
</dbReference>
<proteinExistence type="predicted"/>
<evidence type="ECO:0000313" key="1">
    <source>
        <dbReference type="EMBL" id="KFA90716.1"/>
    </source>
</evidence>